<comment type="caution">
    <text evidence="1">The sequence shown here is derived from an EMBL/GenBank/DDBJ whole genome shotgun (WGS) entry which is preliminary data.</text>
</comment>
<accession>A0A835YTJ9</accession>
<dbReference type="EMBL" id="JAFCMP010000445">
    <property type="protein sequence ID" value="KAG5179797.1"/>
    <property type="molecule type" value="Genomic_DNA"/>
</dbReference>
<organism evidence="1 2">
    <name type="scientific">Tribonema minus</name>
    <dbReference type="NCBI Taxonomy" id="303371"/>
    <lineage>
        <taxon>Eukaryota</taxon>
        <taxon>Sar</taxon>
        <taxon>Stramenopiles</taxon>
        <taxon>Ochrophyta</taxon>
        <taxon>PX clade</taxon>
        <taxon>Xanthophyceae</taxon>
        <taxon>Tribonematales</taxon>
        <taxon>Tribonemataceae</taxon>
        <taxon>Tribonema</taxon>
    </lineage>
</organism>
<dbReference type="Proteomes" id="UP000664859">
    <property type="component" value="Unassembled WGS sequence"/>
</dbReference>
<name>A0A835YTJ9_9STRA</name>
<reference evidence="1" key="1">
    <citation type="submission" date="2021-02" db="EMBL/GenBank/DDBJ databases">
        <title>First Annotated Genome of the Yellow-green Alga Tribonema minus.</title>
        <authorList>
            <person name="Mahan K.M."/>
        </authorList>
    </citation>
    <scope>NUCLEOTIDE SEQUENCE</scope>
    <source>
        <strain evidence="1">UTEX B ZZ1240</strain>
    </source>
</reference>
<evidence type="ECO:0000313" key="2">
    <source>
        <dbReference type="Proteomes" id="UP000664859"/>
    </source>
</evidence>
<sequence>MHNRWITFLMHNGGRGLTMRELRRAYRVESCADPNYVDNKRRCRNQSTAPSKAKAKRAVVKVKPVPVKAVKAPAKPKAHKAPAAQKAHKAPAAQKAPAVQKAHKAPAAQKAQAPEISIERRGHRLIIECDEGNVYDALNASATLSFARAHPFINGDFKVTGRKINMSIKGHTVASGASALPWAQIMCETVSPVIKASPCRVGSTNKVFFKKANDLGDLIAQISRGGVSRGDVTSLFEHLHRILGANYYNDNRDVHVLHFKT</sequence>
<keyword evidence="2" id="KW-1185">Reference proteome</keyword>
<gene>
    <name evidence="1" type="ORF">JKP88DRAFT_241773</name>
</gene>
<protein>
    <submittedName>
        <fullName evidence="1">Uncharacterized protein</fullName>
    </submittedName>
</protein>
<evidence type="ECO:0000313" key="1">
    <source>
        <dbReference type="EMBL" id="KAG5179797.1"/>
    </source>
</evidence>
<proteinExistence type="predicted"/>
<dbReference type="AlphaFoldDB" id="A0A835YTJ9"/>